<dbReference type="EMBL" id="CAJVPY010006950">
    <property type="protein sequence ID" value="CAG8672453.1"/>
    <property type="molecule type" value="Genomic_DNA"/>
</dbReference>
<dbReference type="GO" id="GO:0051016">
    <property type="term" value="P:barbed-end actin filament capping"/>
    <property type="evidence" value="ECO:0007669"/>
    <property type="project" value="TreeGrafter"/>
</dbReference>
<dbReference type="GO" id="GO:0005884">
    <property type="term" value="C:actin filament"/>
    <property type="evidence" value="ECO:0007669"/>
    <property type="project" value="TreeGrafter"/>
</dbReference>
<dbReference type="CDD" id="cd11284">
    <property type="entry name" value="ADF_Twf-C_like"/>
    <property type="match status" value="1"/>
</dbReference>
<dbReference type="CDD" id="cd11285">
    <property type="entry name" value="ADF_Twf-N_like"/>
    <property type="match status" value="1"/>
</dbReference>
<keyword evidence="14" id="KW-1185">Reference proteome</keyword>
<evidence type="ECO:0000256" key="9">
    <source>
        <dbReference type="ARBA" id="ARBA00056419"/>
    </source>
</evidence>
<dbReference type="GO" id="GO:0051015">
    <property type="term" value="F:actin filament binding"/>
    <property type="evidence" value="ECO:0007669"/>
    <property type="project" value="TreeGrafter"/>
</dbReference>
<comment type="caution">
    <text evidence="13">The sequence shown here is derived from an EMBL/GenBank/DDBJ whole genome shotgun (WGS) entry which is preliminary data.</text>
</comment>
<evidence type="ECO:0000256" key="7">
    <source>
        <dbReference type="ARBA" id="ARBA00023212"/>
    </source>
</evidence>
<dbReference type="OrthoDB" id="10006997at2759"/>
<comment type="subcellular location">
    <subcellularLocation>
        <location evidence="2">Cytoplasm</location>
        <location evidence="2">Cell cortex</location>
    </subcellularLocation>
    <subcellularLocation>
        <location evidence="1">Cytoplasm</location>
        <location evidence="1">Cytoskeleton</location>
    </subcellularLocation>
</comment>
<dbReference type="PANTHER" id="PTHR13759:SF1">
    <property type="entry name" value="TWINFILIN"/>
    <property type="match status" value="1"/>
</dbReference>
<keyword evidence="6" id="KW-0009">Actin-binding</keyword>
<dbReference type="Gene3D" id="3.40.20.10">
    <property type="entry name" value="Severin"/>
    <property type="match status" value="2"/>
</dbReference>
<name>A0A9N9EFY4_9GLOM</name>
<dbReference type="AlphaFoldDB" id="A0A9N9EFY4"/>
<gene>
    <name evidence="13" type="ORF">DERYTH_LOCUS11323</name>
</gene>
<keyword evidence="4" id="KW-0963">Cytoplasm</keyword>
<feature type="region of interest" description="Disordered" evidence="11">
    <location>
        <begin position="314"/>
        <end position="335"/>
    </location>
</feature>
<evidence type="ECO:0000256" key="5">
    <source>
        <dbReference type="ARBA" id="ARBA00022737"/>
    </source>
</evidence>
<comment type="similarity">
    <text evidence="3">Belongs to the actin-binding proteins ADF family. Twinfilin subfamily.</text>
</comment>
<evidence type="ECO:0000256" key="6">
    <source>
        <dbReference type="ARBA" id="ARBA00023203"/>
    </source>
</evidence>
<feature type="domain" description="ADF-H" evidence="12">
    <location>
        <begin position="173"/>
        <end position="309"/>
    </location>
</feature>
<evidence type="ECO:0000313" key="13">
    <source>
        <dbReference type="EMBL" id="CAG8672453.1"/>
    </source>
</evidence>
<dbReference type="InterPro" id="IPR002108">
    <property type="entry name" value="ADF-H"/>
</dbReference>
<keyword evidence="5" id="KW-0677">Repeat</keyword>
<proteinExistence type="inferred from homology"/>
<organism evidence="13 14">
    <name type="scientific">Dentiscutata erythropus</name>
    <dbReference type="NCBI Taxonomy" id="1348616"/>
    <lineage>
        <taxon>Eukaryota</taxon>
        <taxon>Fungi</taxon>
        <taxon>Fungi incertae sedis</taxon>
        <taxon>Mucoromycota</taxon>
        <taxon>Glomeromycotina</taxon>
        <taxon>Glomeromycetes</taxon>
        <taxon>Diversisporales</taxon>
        <taxon>Gigasporaceae</taxon>
        <taxon>Dentiscutata</taxon>
    </lineage>
</organism>
<dbReference type="PROSITE" id="PS51263">
    <property type="entry name" value="ADF_H"/>
    <property type="match status" value="2"/>
</dbReference>
<dbReference type="GO" id="GO:0003785">
    <property type="term" value="F:actin monomer binding"/>
    <property type="evidence" value="ECO:0007669"/>
    <property type="project" value="TreeGrafter"/>
</dbReference>
<dbReference type="GO" id="GO:0005938">
    <property type="term" value="C:cell cortex"/>
    <property type="evidence" value="ECO:0007669"/>
    <property type="project" value="UniProtKB-SubCell"/>
</dbReference>
<comment type="function">
    <text evidence="9">Actin-binding protein involved in motile and morphological processes. Inhibits actin polymerization, likely by sequestering G-actin.</text>
</comment>
<evidence type="ECO:0000313" key="14">
    <source>
        <dbReference type="Proteomes" id="UP000789405"/>
    </source>
</evidence>
<accession>A0A9N9EFY4</accession>
<evidence type="ECO:0000256" key="10">
    <source>
        <dbReference type="ARBA" id="ARBA00069496"/>
    </source>
</evidence>
<evidence type="ECO:0000256" key="1">
    <source>
        <dbReference type="ARBA" id="ARBA00004245"/>
    </source>
</evidence>
<dbReference type="Pfam" id="PF00241">
    <property type="entry name" value="Cofilin_ADF"/>
    <property type="match status" value="2"/>
</dbReference>
<reference evidence="13" key="1">
    <citation type="submission" date="2021-06" db="EMBL/GenBank/DDBJ databases">
        <authorList>
            <person name="Kallberg Y."/>
            <person name="Tangrot J."/>
            <person name="Rosling A."/>
        </authorList>
    </citation>
    <scope>NUCLEOTIDE SEQUENCE</scope>
    <source>
        <strain evidence="13">MA453B</strain>
    </source>
</reference>
<dbReference type="InterPro" id="IPR029006">
    <property type="entry name" value="ADF-H/Gelsolin-like_dom_sf"/>
</dbReference>
<evidence type="ECO:0000256" key="3">
    <source>
        <dbReference type="ARBA" id="ARBA00009557"/>
    </source>
</evidence>
<dbReference type="InterPro" id="IPR028458">
    <property type="entry name" value="Twinfilin"/>
</dbReference>
<evidence type="ECO:0000256" key="2">
    <source>
        <dbReference type="ARBA" id="ARBA00004544"/>
    </source>
</evidence>
<sequence>MTQSGIQVSKELAELFRDAVSNGNYRLIRVSIANVPNGTLEVKNSWNDDFVSVQEFLEETIPCYILYRLDTKSSSGDHEWIFFAYVPDSAKVRDKTLYASTRATLTKELGDYRFVDSMHGTAISDFSLKEYERHKRHKNAEAPLTQREKELAEVKAAEASASSYSTSTRKSHVAGIAFPLSDEAITAIKSLNQSELEFNISLDAKNERIELDSTSKIDIDELANIISSEAPRYTFFTYEHSHEGQDIRSTVFIYTCPTSSKIRERMLYSSCRASVISYGESECGLTIAKKLETSDPKDLTKAFVLEELHPPSEVAPKLAFSRPRPPGRRGGGPRD</sequence>
<comment type="subunit">
    <text evidence="8">Interacts with G-actin; ADP-actin form.</text>
</comment>
<feature type="domain" description="ADF-H" evidence="12">
    <location>
        <begin position="5"/>
        <end position="136"/>
    </location>
</feature>
<evidence type="ECO:0000259" key="12">
    <source>
        <dbReference type="PROSITE" id="PS51263"/>
    </source>
</evidence>
<evidence type="ECO:0000256" key="8">
    <source>
        <dbReference type="ARBA" id="ARBA00038532"/>
    </source>
</evidence>
<dbReference type="PANTHER" id="PTHR13759">
    <property type="entry name" value="TWINFILIN"/>
    <property type="match status" value="1"/>
</dbReference>
<dbReference type="GO" id="GO:0030042">
    <property type="term" value="P:actin filament depolymerization"/>
    <property type="evidence" value="ECO:0007669"/>
    <property type="project" value="TreeGrafter"/>
</dbReference>
<protein>
    <recommendedName>
        <fullName evidence="10">Twinfilin</fullName>
    </recommendedName>
</protein>
<evidence type="ECO:0000256" key="4">
    <source>
        <dbReference type="ARBA" id="ARBA00022490"/>
    </source>
</evidence>
<dbReference type="FunFam" id="3.40.20.10:FF:000042">
    <property type="entry name" value="Actin depolymerizing protein"/>
    <property type="match status" value="1"/>
</dbReference>
<dbReference type="SMART" id="SM00102">
    <property type="entry name" value="ADF"/>
    <property type="match status" value="2"/>
</dbReference>
<keyword evidence="7" id="KW-0206">Cytoskeleton</keyword>
<dbReference type="SUPFAM" id="SSF55753">
    <property type="entry name" value="Actin depolymerizing proteins"/>
    <property type="match status" value="2"/>
</dbReference>
<evidence type="ECO:0000256" key="11">
    <source>
        <dbReference type="SAM" id="MobiDB-lite"/>
    </source>
</evidence>
<dbReference type="Proteomes" id="UP000789405">
    <property type="component" value="Unassembled WGS sequence"/>
</dbReference>
<dbReference type="FunFam" id="3.40.20.10:FF:000007">
    <property type="entry name" value="Twinfilin-1 isoform 1"/>
    <property type="match status" value="1"/>
</dbReference>